<feature type="binding site" evidence="2">
    <location>
        <begin position="10"/>
        <end position="17"/>
    </location>
    <ligand>
        <name>substrate</name>
    </ligand>
</feature>
<evidence type="ECO:0000313" key="3">
    <source>
        <dbReference type="EMBL" id="PCI98462.1"/>
    </source>
</evidence>
<dbReference type="Gene3D" id="3.40.50.1240">
    <property type="entry name" value="Phosphoglycerate mutase-like"/>
    <property type="match status" value="1"/>
</dbReference>
<name>A0A2A4YUH8_9PROT</name>
<keyword evidence="3" id="KW-0808">Transferase</keyword>
<dbReference type="AlphaFoldDB" id="A0A2A4YUH8"/>
<dbReference type="PROSITE" id="PS00175">
    <property type="entry name" value="PG_MUTASE"/>
    <property type="match status" value="1"/>
</dbReference>
<feature type="active site" description="Tele-phosphohistidine intermediate" evidence="1">
    <location>
        <position position="11"/>
    </location>
</feature>
<comment type="caution">
    <text evidence="3">The sequence shown here is derived from an EMBL/GenBank/DDBJ whole genome shotgun (WGS) entry which is preliminary data.</text>
</comment>
<dbReference type="GO" id="GO:0016301">
    <property type="term" value="F:kinase activity"/>
    <property type="evidence" value="ECO:0007669"/>
    <property type="project" value="UniProtKB-KW"/>
</dbReference>
<proteinExistence type="predicted"/>
<gene>
    <name evidence="3" type="ORF">COB13_13530</name>
</gene>
<dbReference type="SMART" id="SM00855">
    <property type="entry name" value="PGAM"/>
    <property type="match status" value="1"/>
</dbReference>
<dbReference type="GO" id="GO:0016791">
    <property type="term" value="F:phosphatase activity"/>
    <property type="evidence" value="ECO:0007669"/>
    <property type="project" value="TreeGrafter"/>
</dbReference>
<dbReference type="GO" id="GO:0005737">
    <property type="term" value="C:cytoplasm"/>
    <property type="evidence" value="ECO:0007669"/>
    <property type="project" value="TreeGrafter"/>
</dbReference>
<dbReference type="EMBL" id="NVUS01000021">
    <property type="protein sequence ID" value="PCI98462.1"/>
    <property type="molecule type" value="Genomic_DNA"/>
</dbReference>
<organism evidence="3">
    <name type="scientific">OCS116 cluster bacterium</name>
    <dbReference type="NCBI Taxonomy" id="2030921"/>
    <lineage>
        <taxon>Bacteria</taxon>
        <taxon>Pseudomonadati</taxon>
        <taxon>Pseudomonadota</taxon>
        <taxon>Alphaproteobacteria</taxon>
        <taxon>OCS116 cluster</taxon>
    </lineage>
</organism>
<dbReference type="InterPro" id="IPR029033">
    <property type="entry name" value="His_PPase_superfam"/>
</dbReference>
<dbReference type="PANTHER" id="PTHR48100:SF59">
    <property type="entry name" value="ADENOSYLCOBALAMIN_ALPHA-RIBAZOLE PHOSPHATASE"/>
    <property type="match status" value="1"/>
</dbReference>
<dbReference type="CDD" id="cd07067">
    <property type="entry name" value="HP_PGM_like"/>
    <property type="match status" value="1"/>
</dbReference>
<feature type="binding site" evidence="2">
    <location>
        <position position="64"/>
    </location>
    <ligand>
        <name>substrate</name>
    </ligand>
</feature>
<dbReference type="InterPro" id="IPR001345">
    <property type="entry name" value="PG/BPGM_mutase_AS"/>
</dbReference>
<evidence type="ECO:0000256" key="1">
    <source>
        <dbReference type="PIRSR" id="PIRSR613078-1"/>
    </source>
</evidence>
<accession>A0A2A4YUH8</accession>
<dbReference type="InterPro" id="IPR013078">
    <property type="entry name" value="His_Pase_superF_clade-1"/>
</dbReference>
<dbReference type="Pfam" id="PF00300">
    <property type="entry name" value="His_Phos_1"/>
    <property type="match status" value="1"/>
</dbReference>
<dbReference type="InterPro" id="IPR050275">
    <property type="entry name" value="PGM_Phosphatase"/>
</dbReference>
<reference key="1">
    <citation type="submission" date="2017-08" db="EMBL/GenBank/DDBJ databases">
        <title>A dynamic microbial community with high functional redundancy inhabits the cold, oxic subseafloor aquifer.</title>
        <authorList>
            <person name="Tully B.J."/>
            <person name="Wheat C.G."/>
            <person name="Glazer B.T."/>
            <person name="Huber J.A."/>
        </authorList>
    </citation>
    <scope>NUCLEOTIDE SEQUENCE [LARGE SCALE GENOMIC DNA]</scope>
</reference>
<evidence type="ECO:0000256" key="2">
    <source>
        <dbReference type="PIRSR" id="PIRSR613078-2"/>
    </source>
</evidence>
<dbReference type="PANTHER" id="PTHR48100">
    <property type="entry name" value="BROAD-SPECIFICITY PHOSPHATASE YOR283W-RELATED"/>
    <property type="match status" value="1"/>
</dbReference>
<reference evidence="3" key="2">
    <citation type="journal article" date="2018" name="ISME J.">
        <title>A dynamic microbial community with high functional redundancy inhabits the cold, oxic subseafloor aquifer.</title>
        <authorList>
            <person name="Tully B.J."/>
            <person name="Wheat C.G."/>
            <person name="Glazer B.T."/>
            <person name="Huber J.A."/>
        </authorList>
    </citation>
    <scope>NUCLEOTIDE SEQUENCE</scope>
    <source>
        <strain evidence="3">NORP83</strain>
    </source>
</reference>
<feature type="active site" description="Proton donor/acceptor" evidence="1">
    <location>
        <position position="88"/>
    </location>
</feature>
<dbReference type="SUPFAM" id="SSF53254">
    <property type="entry name" value="Phosphoglycerate mutase-like"/>
    <property type="match status" value="1"/>
</dbReference>
<protein>
    <submittedName>
        <fullName evidence="3">Phosphoglycerate kinase</fullName>
    </submittedName>
</protein>
<sequence>MSYPKIYLMRHGETEWNVIRRMQGQLDSRLTQKGEAQAVKMGQILAREIPDPQNYKMYTSPLGRTMQTSELVAQNFAFKPQKDDLLMEVYAGSWGGKLRSDIRTEFPDLVINGKIPMMCNAPDGEKFADLKARGQKWLDSLTDQTIVVSHGQIGLVIRGLYTGVSDDEMFTKTGNQDGVYLLDQGQESFLI</sequence>
<keyword evidence="3" id="KW-0418">Kinase</keyword>